<accession>A0A8H7UFD6</accession>
<dbReference type="InterPro" id="IPR009210">
    <property type="entry name" value="ASCC1"/>
</dbReference>
<dbReference type="SUPFAM" id="SSF54791">
    <property type="entry name" value="Eukaryotic type KH-domain (KH-domain type I)"/>
    <property type="match status" value="1"/>
</dbReference>
<dbReference type="Proteomes" id="UP000654370">
    <property type="component" value="Unassembled WGS sequence"/>
</dbReference>
<sequence>MSKLMAKSLQGFSIVTAKNKQYRVATASLDAKSTTRSSAPRQEIRHPESQAEEDTELHHWVEHPVSRSMHGYIIGKAGSTLKRIKHETGTRIDVQKGEDFVKIKGTDENIERAKVAIDTLIIAKANPTHFLSIPISSLSVTRKLEEFHKVLESPSFVADGISMDSIAPIPSLHITLGVMKLMGQSEIEAAVRFLKESSANLIHETMTERGITVRLKKLSTMQGHPAKARVLYINVQDESEGKVLDKLCDRLRTQMVEAGLLIDEKRPFKMHITLLKKNSFRSNHNTVKDVNTAEEENNNLEQAHNDDKAWFNASSIMKEFGDLDLSTVTLDSVHIMKMGMNKQGVYKSEGAVVLEK</sequence>
<protein>
    <recommendedName>
        <fullName evidence="3">K Homology domain-containing protein</fullName>
    </recommendedName>
</protein>
<feature type="region of interest" description="Disordered" evidence="2">
    <location>
        <begin position="27"/>
        <end position="54"/>
    </location>
</feature>
<proteinExistence type="predicted"/>
<dbReference type="InterPro" id="IPR004088">
    <property type="entry name" value="KH_dom_type_1"/>
</dbReference>
<dbReference type="InterPro" id="IPR019510">
    <property type="entry name" value="AKAP7-like_phosphoesterase"/>
</dbReference>
<organism evidence="4 5">
    <name type="scientific">Mortierella isabellina</name>
    <name type="common">Filamentous fungus</name>
    <name type="synonym">Umbelopsis isabellina</name>
    <dbReference type="NCBI Taxonomy" id="91625"/>
    <lineage>
        <taxon>Eukaryota</taxon>
        <taxon>Fungi</taxon>
        <taxon>Fungi incertae sedis</taxon>
        <taxon>Mucoromycota</taxon>
        <taxon>Mucoromycotina</taxon>
        <taxon>Umbelopsidomycetes</taxon>
        <taxon>Umbelopsidales</taxon>
        <taxon>Umbelopsidaceae</taxon>
        <taxon>Umbelopsis</taxon>
    </lineage>
</organism>
<keyword evidence="1" id="KW-0694">RNA-binding</keyword>
<dbReference type="SMART" id="SM00322">
    <property type="entry name" value="KH"/>
    <property type="match status" value="1"/>
</dbReference>
<dbReference type="AlphaFoldDB" id="A0A8H7UFD6"/>
<evidence type="ECO:0000256" key="1">
    <source>
        <dbReference type="PROSITE-ProRule" id="PRU00117"/>
    </source>
</evidence>
<dbReference type="CDD" id="cd00105">
    <property type="entry name" value="KH-I"/>
    <property type="match status" value="1"/>
</dbReference>
<dbReference type="GO" id="GO:0006355">
    <property type="term" value="P:regulation of DNA-templated transcription"/>
    <property type="evidence" value="ECO:0007669"/>
    <property type="project" value="TreeGrafter"/>
</dbReference>
<dbReference type="InterPro" id="IPR009097">
    <property type="entry name" value="Cyclic_Pdiesterase"/>
</dbReference>
<keyword evidence="5" id="KW-1185">Reference proteome</keyword>
<evidence type="ECO:0000313" key="4">
    <source>
        <dbReference type="EMBL" id="KAG2177863.1"/>
    </source>
</evidence>
<dbReference type="GO" id="GO:0006307">
    <property type="term" value="P:DNA alkylation repair"/>
    <property type="evidence" value="ECO:0007669"/>
    <property type="project" value="InterPro"/>
</dbReference>
<dbReference type="Pfam" id="PF10469">
    <property type="entry name" value="AKAP7_NLS"/>
    <property type="match status" value="1"/>
</dbReference>
<comment type="caution">
    <text evidence="4">The sequence shown here is derived from an EMBL/GenBank/DDBJ whole genome shotgun (WGS) entry which is preliminary data.</text>
</comment>
<dbReference type="GO" id="GO:0005634">
    <property type="term" value="C:nucleus"/>
    <property type="evidence" value="ECO:0007669"/>
    <property type="project" value="TreeGrafter"/>
</dbReference>
<dbReference type="SUPFAM" id="SSF55144">
    <property type="entry name" value="LigT-like"/>
    <property type="match status" value="1"/>
</dbReference>
<dbReference type="PANTHER" id="PTHR13360">
    <property type="entry name" value="ACTIVATING SIGNAL COINTEGRATOR 1 COMPLEX SUBUNIT 1"/>
    <property type="match status" value="1"/>
</dbReference>
<reference evidence="4" key="1">
    <citation type="submission" date="2020-12" db="EMBL/GenBank/DDBJ databases">
        <title>Metabolic potential, ecology and presence of endohyphal bacteria is reflected in genomic diversity of Mucoromycotina.</title>
        <authorList>
            <person name="Muszewska A."/>
            <person name="Okrasinska A."/>
            <person name="Steczkiewicz K."/>
            <person name="Drgas O."/>
            <person name="Orlowska M."/>
            <person name="Perlinska-Lenart U."/>
            <person name="Aleksandrzak-Piekarczyk T."/>
            <person name="Szatraj K."/>
            <person name="Zielenkiewicz U."/>
            <person name="Pilsyk S."/>
            <person name="Malc E."/>
            <person name="Mieczkowski P."/>
            <person name="Kruszewska J.S."/>
            <person name="Biernat P."/>
            <person name="Pawlowska J."/>
        </authorList>
    </citation>
    <scope>NUCLEOTIDE SEQUENCE</scope>
    <source>
        <strain evidence="4">WA0000067209</strain>
    </source>
</reference>
<dbReference type="InterPro" id="IPR004087">
    <property type="entry name" value="KH_dom"/>
</dbReference>
<dbReference type="PANTHER" id="PTHR13360:SF1">
    <property type="entry name" value="ACTIVATING SIGNAL COINTEGRATOR 1 COMPLEX SUBUNIT 1"/>
    <property type="match status" value="1"/>
</dbReference>
<dbReference type="OrthoDB" id="277832at2759"/>
<feature type="domain" description="K Homology" evidence="3">
    <location>
        <begin position="53"/>
        <end position="122"/>
    </location>
</feature>
<evidence type="ECO:0000256" key="2">
    <source>
        <dbReference type="SAM" id="MobiDB-lite"/>
    </source>
</evidence>
<dbReference type="InterPro" id="IPR036612">
    <property type="entry name" value="KH_dom_type_1_sf"/>
</dbReference>
<dbReference type="Gene3D" id="3.30.1370.10">
    <property type="entry name" value="K Homology domain, type 1"/>
    <property type="match status" value="1"/>
</dbReference>
<feature type="compositionally biased region" description="Polar residues" evidence="2">
    <location>
        <begin position="31"/>
        <end position="40"/>
    </location>
</feature>
<name>A0A8H7UFD6_MORIS</name>
<dbReference type="Pfam" id="PF00013">
    <property type="entry name" value="KH_1"/>
    <property type="match status" value="1"/>
</dbReference>
<gene>
    <name evidence="4" type="ORF">INT43_003110</name>
</gene>
<evidence type="ECO:0000313" key="5">
    <source>
        <dbReference type="Proteomes" id="UP000654370"/>
    </source>
</evidence>
<dbReference type="EMBL" id="JAEPQZ010000008">
    <property type="protein sequence ID" value="KAG2177863.1"/>
    <property type="molecule type" value="Genomic_DNA"/>
</dbReference>
<dbReference type="PROSITE" id="PS50084">
    <property type="entry name" value="KH_TYPE_1"/>
    <property type="match status" value="1"/>
</dbReference>
<dbReference type="GO" id="GO:0003723">
    <property type="term" value="F:RNA binding"/>
    <property type="evidence" value="ECO:0007669"/>
    <property type="project" value="UniProtKB-UniRule"/>
</dbReference>
<dbReference type="Gene3D" id="3.90.1140.10">
    <property type="entry name" value="Cyclic phosphodiesterase"/>
    <property type="match status" value="1"/>
</dbReference>
<evidence type="ECO:0000259" key="3">
    <source>
        <dbReference type="SMART" id="SM00322"/>
    </source>
</evidence>